<dbReference type="GO" id="GO:0005737">
    <property type="term" value="C:cytoplasm"/>
    <property type="evidence" value="ECO:0007669"/>
    <property type="project" value="TreeGrafter"/>
</dbReference>
<comment type="caution">
    <text evidence="4">The sequence shown here is derived from an EMBL/GenBank/DDBJ whole genome shotgun (WGS) entry which is preliminary data.</text>
</comment>
<dbReference type="InterPro" id="IPR000917">
    <property type="entry name" value="Sulfatase_N"/>
</dbReference>
<keyword evidence="2" id="KW-0378">Hydrolase</keyword>
<dbReference type="EMBL" id="PVEP01000016">
    <property type="protein sequence ID" value="PQV52851.1"/>
    <property type="molecule type" value="Genomic_DNA"/>
</dbReference>
<gene>
    <name evidence="4" type="ORF">LX70_04043</name>
</gene>
<evidence type="ECO:0000313" key="4">
    <source>
        <dbReference type="EMBL" id="PQV52851.1"/>
    </source>
</evidence>
<dbReference type="InterPro" id="IPR017850">
    <property type="entry name" value="Alkaline_phosphatase_core_sf"/>
</dbReference>
<dbReference type="GO" id="GO:0046872">
    <property type="term" value="F:metal ion binding"/>
    <property type="evidence" value="ECO:0007669"/>
    <property type="project" value="UniProtKB-KW"/>
</dbReference>
<name>A0A2S8RWB8_9RHOB</name>
<evidence type="ECO:0000256" key="1">
    <source>
        <dbReference type="ARBA" id="ARBA00022723"/>
    </source>
</evidence>
<evidence type="ECO:0000313" key="5">
    <source>
        <dbReference type="Proteomes" id="UP000238338"/>
    </source>
</evidence>
<reference evidence="4 5" key="1">
    <citation type="submission" date="2018-02" db="EMBL/GenBank/DDBJ databases">
        <title>Genomic Encyclopedia of Archaeal and Bacterial Type Strains, Phase II (KMG-II): from individual species to whole genera.</title>
        <authorList>
            <person name="Goeker M."/>
        </authorList>
    </citation>
    <scope>NUCLEOTIDE SEQUENCE [LARGE SCALE GENOMIC DNA]</scope>
    <source>
        <strain evidence="4 5">DSM 18921</strain>
    </source>
</reference>
<accession>A0A2S8RWB8</accession>
<evidence type="ECO:0000259" key="3">
    <source>
        <dbReference type="Pfam" id="PF00884"/>
    </source>
</evidence>
<keyword evidence="5" id="KW-1185">Reference proteome</keyword>
<keyword evidence="1" id="KW-0479">Metal-binding</keyword>
<dbReference type="PANTHER" id="PTHR45953">
    <property type="entry name" value="IDURONATE 2-SULFATASE"/>
    <property type="match status" value="1"/>
</dbReference>
<proteinExistence type="predicted"/>
<dbReference type="Gene3D" id="3.40.720.10">
    <property type="entry name" value="Alkaline Phosphatase, subunit A"/>
    <property type="match status" value="1"/>
</dbReference>
<dbReference type="SUPFAM" id="SSF53649">
    <property type="entry name" value="Alkaline phosphatase-like"/>
    <property type="match status" value="1"/>
</dbReference>
<protein>
    <submittedName>
        <fullName evidence="4">Arylsulfatase A-like enzyme</fullName>
    </submittedName>
</protein>
<feature type="domain" description="Sulfatase N-terminal" evidence="3">
    <location>
        <begin position="7"/>
        <end position="365"/>
    </location>
</feature>
<dbReference type="RefSeq" id="WP_105516573.1">
    <property type="nucleotide sequence ID" value="NZ_PVEP01000016.1"/>
</dbReference>
<organism evidence="4 5">
    <name type="scientific">Albidovulum denitrificans</name>
    <dbReference type="NCBI Taxonomy" id="404881"/>
    <lineage>
        <taxon>Bacteria</taxon>
        <taxon>Pseudomonadati</taxon>
        <taxon>Pseudomonadota</taxon>
        <taxon>Alphaproteobacteria</taxon>
        <taxon>Rhodobacterales</taxon>
        <taxon>Paracoccaceae</taxon>
        <taxon>Albidovulum</taxon>
    </lineage>
</organism>
<dbReference type="PANTHER" id="PTHR45953:SF1">
    <property type="entry name" value="IDURONATE 2-SULFATASE"/>
    <property type="match status" value="1"/>
</dbReference>
<dbReference type="Proteomes" id="UP000238338">
    <property type="component" value="Unassembled WGS sequence"/>
</dbReference>
<evidence type="ECO:0000256" key="2">
    <source>
        <dbReference type="ARBA" id="ARBA00022801"/>
    </source>
</evidence>
<sequence length="480" mass="54609">MTSEKRPNIVFIITDQQRVDTIAATGHPWMETPNIDRMVHEGTSFNDMYVPSPVCSASRASLFSGVYPHNSGVLRNDEPWVYTWVGELSKAGYHCVNIGKMHTYPVEDPFGFDERHVTENKDRTHPTVPFYLDNWDKAFLTAGVRKPGTDTYCLRDDYKQSLGAFEWEPPEALHSDVFVPQFACAWLDRWDGDAPFFLQIGIPGPHPPYDPPKRLFDHYLAKDNLPKPIREDIPNHINPVRLLRERHMASVLDAIVHLEDPSDEQMHRQRAAYYANCALIDEQVGEVFKALERRGVLEETIVIFTSDHGDCVNDHGLSQKWSMYEQAVKVPAIIWGPAWVQAGKTVDGLVSLMDWAPTILDLAGAHTPAFFEAISLQGHFDGSEGTVRKQVYSELARDAVVHASEFQIMLREGDWKLVYYVDHDEGLLFDLAADPREVNNLWDVPEHRALRDRLISDILKWRVHSALKTQGFPMHTGGTT</sequence>
<dbReference type="AlphaFoldDB" id="A0A2S8RWB8"/>
<dbReference type="Pfam" id="PF00884">
    <property type="entry name" value="Sulfatase"/>
    <property type="match status" value="1"/>
</dbReference>
<dbReference type="OrthoDB" id="9795675at2"/>
<dbReference type="GO" id="GO:0008484">
    <property type="term" value="F:sulfuric ester hydrolase activity"/>
    <property type="evidence" value="ECO:0007669"/>
    <property type="project" value="TreeGrafter"/>
</dbReference>